<feature type="compositionally biased region" description="Basic and acidic residues" evidence="1">
    <location>
        <begin position="46"/>
        <end position="55"/>
    </location>
</feature>
<evidence type="ECO:0000313" key="2">
    <source>
        <dbReference type="EMBL" id="KAG2546007.1"/>
    </source>
</evidence>
<organism evidence="2 3">
    <name type="scientific">Panicum virgatum</name>
    <name type="common">Blackwell switchgrass</name>
    <dbReference type="NCBI Taxonomy" id="38727"/>
    <lineage>
        <taxon>Eukaryota</taxon>
        <taxon>Viridiplantae</taxon>
        <taxon>Streptophyta</taxon>
        <taxon>Embryophyta</taxon>
        <taxon>Tracheophyta</taxon>
        <taxon>Spermatophyta</taxon>
        <taxon>Magnoliopsida</taxon>
        <taxon>Liliopsida</taxon>
        <taxon>Poales</taxon>
        <taxon>Poaceae</taxon>
        <taxon>PACMAD clade</taxon>
        <taxon>Panicoideae</taxon>
        <taxon>Panicodae</taxon>
        <taxon>Paniceae</taxon>
        <taxon>Panicinae</taxon>
        <taxon>Panicum</taxon>
        <taxon>Panicum sect. Hiantes</taxon>
    </lineage>
</organism>
<proteinExistence type="predicted"/>
<accession>A0A8T0N9W1</accession>
<evidence type="ECO:0000313" key="3">
    <source>
        <dbReference type="Proteomes" id="UP000823388"/>
    </source>
</evidence>
<keyword evidence="3" id="KW-1185">Reference proteome</keyword>
<name>A0A8T0N9W1_PANVG</name>
<comment type="caution">
    <text evidence="2">The sequence shown here is derived from an EMBL/GenBank/DDBJ whole genome shotgun (WGS) entry which is preliminary data.</text>
</comment>
<feature type="region of interest" description="Disordered" evidence="1">
    <location>
        <begin position="1"/>
        <end position="55"/>
    </location>
</feature>
<feature type="compositionally biased region" description="Basic residues" evidence="1">
    <location>
        <begin position="16"/>
        <end position="26"/>
    </location>
</feature>
<feature type="compositionally biased region" description="Low complexity" evidence="1">
    <location>
        <begin position="1"/>
        <end position="13"/>
    </location>
</feature>
<gene>
    <name evidence="2" type="ORF">PVAP13_9KG027884</name>
</gene>
<protein>
    <submittedName>
        <fullName evidence="2">Uncharacterized protein</fullName>
    </submittedName>
</protein>
<dbReference type="EMBL" id="CM029053">
    <property type="protein sequence ID" value="KAG2546007.1"/>
    <property type="molecule type" value="Genomic_DNA"/>
</dbReference>
<evidence type="ECO:0000256" key="1">
    <source>
        <dbReference type="SAM" id="MobiDB-lite"/>
    </source>
</evidence>
<sequence>MAMDSSSLLLASLDRCRRRKSRRRPLRPLPRQQAGGGTPSSGVDLHGPDRRDRLVLNHDPITGQGSILQFLPKSGLAGATNSVCTVPELKQLKEVLTV</sequence>
<reference evidence="2 3" key="1">
    <citation type="submission" date="2020-05" db="EMBL/GenBank/DDBJ databases">
        <title>WGS assembly of Panicum virgatum.</title>
        <authorList>
            <person name="Lovell J.T."/>
            <person name="Jenkins J."/>
            <person name="Shu S."/>
            <person name="Juenger T.E."/>
            <person name="Schmutz J."/>
        </authorList>
    </citation>
    <scope>NUCLEOTIDE SEQUENCE [LARGE SCALE GENOMIC DNA]</scope>
    <source>
        <strain evidence="3">cv. AP13</strain>
    </source>
</reference>
<dbReference type="Proteomes" id="UP000823388">
    <property type="component" value="Chromosome 9K"/>
</dbReference>
<dbReference type="AlphaFoldDB" id="A0A8T0N9W1"/>